<dbReference type="OrthoDB" id="2564795at2"/>
<feature type="domain" description="Acyl-CoA dehydrogenase/oxidase N-terminal" evidence="1">
    <location>
        <begin position="14"/>
        <end position="113"/>
    </location>
</feature>
<dbReference type="InterPro" id="IPR009100">
    <property type="entry name" value="AcylCoA_DH/oxidase_NM_dom_sf"/>
</dbReference>
<evidence type="ECO:0000313" key="2">
    <source>
        <dbReference type="EMBL" id="PWR00969.1"/>
    </source>
</evidence>
<dbReference type="RefSeq" id="WP_109813322.1">
    <property type="nucleotide sequence ID" value="NZ_QGKU01000066.1"/>
</dbReference>
<protein>
    <submittedName>
        <fullName evidence="2">Acyl-CoA dehydrogenase</fullName>
    </submittedName>
</protein>
<keyword evidence="3" id="KW-1185">Reference proteome</keyword>
<proteinExistence type="predicted"/>
<dbReference type="EMBL" id="QGKU01000066">
    <property type="protein sequence ID" value="PWR00969.1"/>
    <property type="molecule type" value="Genomic_DNA"/>
</dbReference>
<dbReference type="SUPFAM" id="SSF47203">
    <property type="entry name" value="Acyl-CoA dehydrogenase C-terminal domain-like"/>
    <property type="match status" value="1"/>
</dbReference>
<dbReference type="InterPro" id="IPR046373">
    <property type="entry name" value="Acyl-CoA_Oxase/DH_mid-dom_sf"/>
</dbReference>
<accession>A0A2V2LEW9</accession>
<dbReference type="InterPro" id="IPR036250">
    <property type="entry name" value="AcylCo_DH-like_C"/>
</dbReference>
<dbReference type="PANTHER" id="PTHR43884:SF12">
    <property type="entry name" value="ISOVALERYL-COA DEHYDROGENASE, MITOCHONDRIAL-RELATED"/>
    <property type="match status" value="1"/>
</dbReference>
<evidence type="ECO:0000259" key="1">
    <source>
        <dbReference type="Pfam" id="PF02771"/>
    </source>
</evidence>
<dbReference type="Gene3D" id="2.40.110.10">
    <property type="entry name" value="Butyryl-CoA Dehydrogenase, subunit A, domain 2"/>
    <property type="match status" value="1"/>
</dbReference>
<dbReference type="PANTHER" id="PTHR43884">
    <property type="entry name" value="ACYL-COA DEHYDROGENASE"/>
    <property type="match status" value="1"/>
</dbReference>
<dbReference type="Gene3D" id="1.10.540.10">
    <property type="entry name" value="Acyl-CoA dehydrogenase/oxidase, N-terminal domain"/>
    <property type="match status" value="1"/>
</dbReference>
<reference evidence="2 3" key="1">
    <citation type="submission" date="2018-05" db="EMBL/GenBank/DDBJ databases">
        <title>Rhodobacteraceae gen. nov., sp. nov. isolated from sea water.</title>
        <authorList>
            <person name="Ren Y."/>
        </authorList>
    </citation>
    <scope>NUCLEOTIDE SEQUENCE [LARGE SCALE GENOMIC DNA]</scope>
    <source>
        <strain evidence="2 3">TG-679</strain>
    </source>
</reference>
<gene>
    <name evidence="2" type="ORF">DKT77_19535</name>
</gene>
<dbReference type="Pfam" id="PF02771">
    <property type="entry name" value="Acyl-CoA_dh_N"/>
    <property type="match status" value="1"/>
</dbReference>
<dbReference type="InterPro" id="IPR037069">
    <property type="entry name" value="AcylCoA_DH/ox_N_sf"/>
</dbReference>
<comment type="caution">
    <text evidence="2">The sequence shown here is derived from an EMBL/GenBank/DDBJ whole genome shotgun (WGS) entry which is preliminary data.</text>
</comment>
<dbReference type="GO" id="GO:0003995">
    <property type="term" value="F:acyl-CoA dehydrogenase activity"/>
    <property type="evidence" value="ECO:0007669"/>
    <property type="project" value="TreeGrafter"/>
</dbReference>
<dbReference type="Gene3D" id="1.20.140.10">
    <property type="entry name" value="Butyryl-CoA Dehydrogenase, subunit A, domain 3"/>
    <property type="match status" value="1"/>
</dbReference>
<dbReference type="AlphaFoldDB" id="A0A2V2LEW9"/>
<dbReference type="GO" id="GO:0050660">
    <property type="term" value="F:flavin adenine dinucleotide binding"/>
    <property type="evidence" value="ECO:0007669"/>
    <property type="project" value="InterPro"/>
</dbReference>
<name>A0A2V2LEW9_9RHOB</name>
<dbReference type="Proteomes" id="UP000245680">
    <property type="component" value="Unassembled WGS sequence"/>
</dbReference>
<dbReference type="SUPFAM" id="SSF56645">
    <property type="entry name" value="Acyl-CoA dehydrogenase NM domain-like"/>
    <property type="match status" value="1"/>
</dbReference>
<sequence length="368" mass="39917">MNIALPIDPVDTAEVDRITTQTLAPMVREIDAGAYPEAVMRAFGGAGAYGSHVDAPDDSIDVMRAIAAMSRAGEVCTSTAFCMWCQDALAWYIYSSDNEHLKTTLGPRVASGEVLGGTGLSNPMKAVNGIEPMRLRAQRVPGGYRVKGVLPWVSNVTEDSYFGIIFDAPVEGSETPKKVMAVAFGGWDGVKLVLDHDFVAMGGTATCQVQFRDAFIPDDHILADPAEAFIKRIRGGFVLMQCGMASGMVQSCIDLMDQVQTPLGHVNRYLEKQPDDFRTELAALVAEITELARTPYDPSNAYFRRVLTARLKGGEMAVEAAHYAMLHCGARGYVSQGAAQRRLREAYFVAIVTPATKQLRKMLADLPA</sequence>
<dbReference type="InterPro" id="IPR013786">
    <property type="entry name" value="AcylCoA_DH/ox_N"/>
</dbReference>
<organism evidence="2 3">
    <name type="scientific">Meridianimarinicoccus roseus</name>
    <dbReference type="NCBI Taxonomy" id="2072018"/>
    <lineage>
        <taxon>Bacteria</taxon>
        <taxon>Pseudomonadati</taxon>
        <taxon>Pseudomonadota</taxon>
        <taxon>Alphaproteobacteria</taxon>
        <taxon>Rhodobacterales</taxon>
        <taxon>Paracoccaceae</taxon>
        <taxon>Meridianimarinicoccus</taxon>
    </lineage>
</organism>
<evidence type="ECO:0000313" key="3">
    <source>
        <dbReference type="Proteomes" id="UP000245680"/>
    </source>
</evidence>